<evidence type="ECO:0000313" key="1">
    <source>
        <dbReference type="EMBL" id="SMF53041.1"/>
    </source>
</evidence>
<dbReference type="PANTHER" id="PTHR36455">
    <property type="match status" value="1"/>
</dbReference>
<dbReference type="AlphaFoldDB" id="A0A1X7FJ13"/>
<organism evidence="1 3">
    <name type="scientific">Azospirillum oryzae</name>
    <dbReference type="NCBI Taxonomy" id="286727"/>
    <lineage>
        <taxon>Bacteria</taxon>
        <taxon>Pseudomonadati</taxon>
        <taxon>Pseudomonadota</taxon>
        <taxon>Alphaproteobacteria</taxon>
        <taxon>Rhodospirillales</taxon>
        <taxon>Azospirillaceae</taxon>
        <taxon>Azospirillum</taxon>
    </lineage>
</organism>
<dbReference type="InterPro" id="IPR008878">
    <property type="entry name" value="Transposase_IS66_Orf2"/>
</dbReference>
<proteinExistence type="predicted"/>
<dbReference type="RefSeq" id="WP_085086474.1">
    <property type="nucleotide sequence ID" value="NZ_FXAK01000005.1"/>
</dbReference>
<gene>
    <name evidence="1" type="ORF">SAMN02982917_2941</name>
    <name evidence="2" type="ORF">SAMN02982917_3951</name>
</gene>
<dbReference type="OrthoDB" id="9801450at2"/>
<dbReference type="Pfam" id="PF05717">
    <property type="entry name" value="TnpB_IS66"/>
    <property type="match status" value="1"/>
</dbReference>
<dbReference type="Proteomes" id="UP000192936">
    <property type="component" value="Unassembled WGS sequence"/>
</dbReference>
<dbReference type="PANTHER" id="PTHR36455:SF1">
    <property type="entry name" value="BLR8292 PROTEIN"/>
    <property type="match status" value="1"/>
</dbReference>
<dbReference type="STRING" id="286727.SAMN02982917_2941"/>
<dbReference type="EMBL" id="FXAK01000005">
    <property type="protein sequence ID" value="SMF53041.1"/>
    <property type="molecule type" value="Genomic_DNA"/>
</dbReference>
<dbReference type="EMBL" id="FXAK01000007">
    <property type="protein sequence ID" value="SMF70878.1"/>
    <property type="molecule type" value="Genomic_DNA"/>
</dbReference>
<sequence length="118" mass="12940">MMLSIPAGVRIYLALEPCDMRRGFDGLALLVQQALGKDPFCGHLYIFRGKGAGRVKILYADQNGMCLFAKRLERGRFVWPTTRTPGGTVVLTPAELSLLLEGLDWRHTVPASRPAVAG</sequence>
<dbReference type="NCBIfam" id="NF033819">
    <property type="entry name" value="IS66_TnpB"/>
    <property type="match status" value="1"/>
</dbReference>
<protein>
    <submittedName>
        <fullName evidence="1">Transposase</fullName>
    </submittedName>
</protein>
<accession>A0A1X7FJ13</accession>
<evidence type="ECO:0000313" key="3">
    <source>
        <dbReference type="Proteomes" id="UP000192936"/>
    </source>
</evidence>
<evidence type="ECO:0000313" key="2">
    <source>
        <dbReference type="EMBL" id="SMF70878.1"/>
    </source>
</evidence>
<reference evidence="1 3" key="1">
    <citation type="submission" date="2017-04" db="EMBL/GenBank/DDBJ databases">
        <authorList>
            <person name="Afonso C.L."/>
            <person name="Miller P.J."/>
            <person name="Scott M.A."/>
            <person name="Spackman E."/>
            <person name="Goraichik I."/>
            <person name="Dimitrov K.M."/>
            <person name="Suarez D.L."/>
            <person name="Swayne D.E."/>
        </authorList>
    </citation>
    <scope>NUCLEOTIDE SEQUENCE [LARGE SCALE GENOMIC DNA]</scope>
    <source>
        <strain evidence="1 3">A2P</strain>
    </source>
</reference>
<name>A0A1X7FJ13_9PROT</name>